<evidence type="ECO:0000313" key="2">
    <source>
        <dbReference type="EMBL" id="QHT69883.1"/>
    </source>
</evidence>
<dbReference type="KEGG" id="rhoz:GXP67_26165"/>
<sequence>MNLTPTGIFVLILALLYLLLIVADLAFHFLGFEGYIAGGQIVLCLLIIGAVFTLFKRRLR</sequence>
<name>A0A6C0GQJ7_9BACT</name>
<dbReference type="RefSeq" id="WP_162445866.1">
    <property type="nucleotide sequence ID" value="NZ_CP048222.1"/>
</dbReference>
<keyword evidence="1" id="KW-0472">Membrane</keyword>
<evidence type="ECO:0000256" key="1">
    <source>
        <dbReference type="SAM" id="Phobius"/>
    </source>
</evidence>
<keyword evidence="1" id="KW-0812">Transmembrane</keyword>
<organism evidence="2 3">
    <name type="scientific">Rhodocytophaga rosea</name>
    <dbReference type="NCBI Taxonomy" id="2704465"/>
    <lineage>
        <taxon>Bacteria</taxon>
        <taxon>Pseudomonadati</taxon>
        <taxon>Bacteroidota</taxon>
        <taxon>Cytophagia</taxon>
        <taxon>Cytophagales</taxon>
        <taxon>Rhodocytophagaceae</taxon>
        <taxon>Rhodocytophaga</taxon>
    </lineage>
</organism>
<feature type="transmembrane region" description="Helical" evidence="1">
    <location>
        <begin position="35"/>
        <end position="55"/>
    </location>
</feature>
<dbReference type="AlphaFoldDB" id="A0A6C0GQJ7"/>
<keyword evidence="3" id="KW-1185">Reference proteome</keyword>
<accession>A0A6C0GQJ7</accession>
<evidence type="ECO:0000313" key="3">
    <source>
        <dbReference type="Proteomes" id="UP000480178"/>
    </source>
</evidence>
<dbReference type="Proteomes" id="UP000480178">
    <property type="component" value="Chromosome"/>
</dbReference>
<proteinExistence type="predicted"/>
<reference evidence="2 3" key="1">
    <citation type="submission" date="2020-01" db="EMBL/GenBank/DDBJ databases">
        <authorList>
            <person name="Kim M.K."/>
        </authorList>
    </citation>
    <scope>NUCLEOTIDE SEQUENCE [LARGE SCALE GENOMIC DNA]</scope>
    <source>
        <strain evidence="2 3">172606-1</strain>
    </source>
</reference>
<dbReference type="EMBL" id="CP048222">
    <property type="protein sequence ID" value="QHT69883.1"/>
    <property type="molecule type" value="Genomic_DNA"/>
</dbReference>
<feature type="transmembrane region" description="Helical" evidence="1">
    <location>
        <begin position="7"/>
        <end position="29"/>
    </location>
</feature>
<keyword evidence="1" id="KW-1133">Transmembrane helix</keyword>
<gene>
    <name evidence="2" type="ORF">GXP67_26165</name>
</gene>
<protein>
    <submittedName>
        <fullName evidence="2">Uncharacterized protein</fullName>
    </submittedName>
</protein>